<protein>
    <submittedName>
        <fullName evidence="2">Uncharacterized protein</fullName>
    </submittedName>
</protein>
<name>A0A9P4GTA0_9PLEO</name>
<feature type="region of interest" description="Disordered" evidence="1">
    <location>
        <begin position="1"/>
        <end position="372"/>
    </location>
</feature>
<dbReference type="OrthoDB" id="2142961at2759"/>
<feature type="compositionally biased region" description="Polar residues" evidence="1">
    <location>
        <begin position="330"/>
        <end position="357"/>
    </location>
</feature>
<dbReference type="GeneID" id="63853641"/>
<dbReference type="InterPro" id="IPR028322">
    <property type="entry name" value="PNRC-like_rgn"/>
</dbReference>
<feature type="compositionally biased region" description="Low complexity" evidence="1">
    <location>
        <begin position="726"/>
        <end position="745"/>
    </location>
</feature>
<evidence type="ECO:0000313" key="2">
    <source>
        <dbReference type="EMBL" id="KAF1851086.1"/>
    </source>
</evidence>
<feature type="compositionally biased region" description="Basic and acidic residues" evidence="1">
    <location>
        <begin position="199"/>
        <end position="218"/>
    </location>
</feature>
<feature type="compositionally biased region" description="Low complexity" evidence="1">
    <location>
        <begin position="260"/>
        <end position="276"/>
    </location>
</feature>
<feature type="compositionally biased region" description="Polar residues" evidence="1">
    <location>
        <begin position="98"/>
        <end position="128"/>
    </location>
</feature>
<feature type="region of interest" description="Disordered" evidence="1">
    <location>
        <begin position="410"/>
        <end position="548"/>
    </location>
</feature>
<feature type="compositionally biased region" description="Polar residues" evidence="1">
    <location>
        <begin position="291"/>
        <end position="300"/>
    </location>
</feature>
<feature type="region of interest" description="Disordered" evidence="1">
    <location>
        <begin position="379"/>
        <end position="398"/>
    </location>
</feature>
<sequence length="983" mass="104567">MSTTQTTASPRPPRGNPQHPQSATQPLQNNTTTNGRQSHRKPRGNRAYNGRTQLNAAAGAPNQLPTNVDPAFAPTAGFSSEEAQISTGPRNPKKHTQSRPQSDRVSSPNRAQASLTDTDAASNNSSATPLKIHGAYAGPTFHASPAPSALPIPKFLSRSVPAKTRAGPLTPPPEDSSDSAGSPSPSPSPSRAPISVPSRHQDSPLDMLFKADKAERAKNVHGSPASANFAKPSFPVRPQHYKQDSFNSSHGVFPIELDGASNNAPLSPPSVASPVAHRSVTEPPPAPQGIDSPQANNGNDVMQDLFKRLSMSQKNPAVGTPPRPEGQAPSDPQSRNLTPSPFHSGRPTTVRSVSGPSTPAPAAQEPADFFYGNRNLSPLFKAAKGDTPKRNSGLRTEITADSPVVAQGLFQGFSSVQPPTVVDPNTFTRSQPGGSNEGSMGPRRGSAPFVQPYQQSPNNRRRTPGKQPFQPRPDSYPVRAKPNGSSPRPGKATSNGPSVPAPKPSTSMMSFVPASVSAKPRQQSTSTPPSTGPPPPLKTSTPSDTMALEQDLKRLLNLKDTPSSVPEIPPRSFALYVPNVRFLNPDSDPTAASRFFRDGPSQDEKAANAEFGSDADFDAGIQGRSLRKKCKVITYHMLVGCKLSSVASLFALYKNGKLDKSLPTPPPNASPFTLVSPSLPGDATSPEAELEKPLPFPPTPQDFFETPERASVVGSADAPKLKPRPSFGTLRSRSSRFFRNTSSATHSPPAPPVPQIPVEPPAPKAYRPSIRDSRSSIINSQGRSISISRPTLIAQLSSAPISVRPATVPFTKPVGTPPSRPPRPDSLSEETLAFMQEGTRMCLSMGNRVSASTATCSTPRSQASSIEARLGFPSGHGTPRSYSIDSPLAARFPLDPSQPLPVRDSTGSITGYSRFSGYIKAHQAGYAVDGVDSEDRELGPIEQYQNSKEGDWTLERRISKGPNGNPGMLFRDRWGGFHFVADI</sequence>
<gene>
    <name evidence="2" type="ORF">K460DRAFT_401113</name>
</gene>
<dbReference type="AlphaFoldDB" id="A0A9P4GTA0"/>
<feature type="compositionally biased region" description="Polar residues" evidence="1">
    <location>
        <begin position="77"/>
        <end position="89"/>
    </location>
</feature>
<accession>A0A9P4GTA0</accession>
<dbReference type="GO" id="GO:0016071">
    <property type="term" value="P:mRNA metabolic process"/>
    <property type="evidence" value="ECO:0007669"/>
    <property type="project" value="UniProtKB-ARBA"/>
</dbReference>
<comment type="caution">
    <text evidence="2">The sequence shown here is derived from an EMBL/GenBank/DDBJ whole genome shotgun (WGS) entry which is preliminary data.</text>
</comment>
<evidence type="ECO:0000313" key="3">
    <source>
        <dbReference type="Proteomes" id="UP000800039"/>
    </source>
</evidence>
<proteinExistence type="predicted"/>
<evidence type="ECO:0000256" key="1">
    <source>
        <dbReference type="SAM" id="MobiDB-lite"/>
    </source>
</evidence>
<dbReference type="RefSeq" id="XP_040793649.1">
    <property type="nucleotide sequence ID" value="XM_040936391.1"/>
</dbReference>
<dbReference type="EMBL" id="ML976614">
    <property type="protein sequence ID" value="KAF1851086.1"/>
    <property type="molecule type" value="Genomic_DNA"/>
</dbReference>
<reference evidence="2" key="1">
    <citation type="submission" date="2020-01" db="EMBL/GenBank/DDBJ databases">
        <authorList>
            <consortium name="DOE Joint Genome Institute"/>
            <person name="Haridas S."/>
            <person name="Albert R."/>
            <person name="Binder M."/>
            <person name="Bloem J."/>
            <person name="Labutti K."/>
            <person name="Salamov A."/>
            <person name="Andreopoulos B."/>
            <person name="Baker S.E."/>
            <person name="Barry K."/>
            <person name="Bills G."/>
            <person name="Bluhm B.H."/>
            <person name="Cannon C."/>
            <person name="Castanera R."/>
            <person name="Culley D.E."/>
            <person name="Daum C."/>
            <person name="Ezra D."/>
            <person name="Gonzalez J.B."/>
            <person name="Henrissat B."/>
            <person name="Kuo A."/>
            <person name="Liang C."/>
            <person name="Lipzen A."/>
            <person name="Lutzoni F."/>
            <person name="Magnuson J."/>
            <person name="Mondo S."/>
            <person name="Nolan M."/>
            <person name="Ohm R."/>
            <person name="Pangilinan J."/>
            <person name="Park H.-J."/>
            <person name="Ramirez L."/>
            <person name="Alfaro M."/>
            <person name="Sun H."/>
            <person name="Tritt A."/>
            <person name="Yoshinaga Y."/>
            <person name="Zwiers L.-H."/>
            <person name="Turgeon B.G."/>
            <person name="Goodwin S.B."/>
            <person name="Spatafora J.W."/>
            <person name="Crous P.W."/>
            <person name="Grigoriev I.V."/>
        </authorList>
    </citation>
    <scope>NUCLEOTIDE SEQUENCE</scope>
    <source>
        <strain evidence="2">CBS 394.84</strain>
    </source>
</reference>
<organism evidence="2 3">
    <name type="scientific">Cucurbitaria berberidis CBS 394.84</name>
    <dbReference type="NCBI Taxonomy" id="1168544"/>
    <lineage>
        <taxon>Eukaryota</taxon>
        <taxon>Fungi</taxon>
        <taxon>Dikarya</taxon>
        <taxon>Ascomycota</taxon>
        <taxon>Pezizomycotina</taxon>
        <taxon>Dothideomycetes</taxon>
        <taxon>Pleosporomycetidae</taxon>
        <taxon>Pleosporales</taxon>
        <taxon>Pleosporineae</taxon>
        <taxon>Cucurbitariaceae</taxon>
        <taxon>Cucurbitaria</taxon>
    </lineage>
</organism>
<keyword evidence="3" id="KW-1185">Reference proteome</keyword>
<dbReference type="Proteomes" id="UP000800039">
    <property type="component" value="Unassembled WGS sequence"/>
</dbReference>
<feature type="region of interest" description="Disordered" evidence="1">
    <location>
        <begin position="808"/>
        <end position="827"/>
    </location>
</feature>
<feature type="compositionally biased region" description="Polar residues" evidence="1">
    <location>
        <begin position="18"/>
        <end position="36"/>
    </location>
</feature>
<feature type="region of interest" description="Disordered" evidence="1">
    <location>
        <begin position="660"/>
        <end position="763"/>
    </location>
</feature>
<feature type="compositionally biased region" description="Polar residues" evidence="1">
    <location>
        <begin position="412"/>
        <end position="438"/>
    </location>
</feature>
<feature type="compositionally biased region" description="Pro residues" evidence="1">
    <location>
        <begin position="748"/>
        <end position="763"/>
    </location>
</feature>
<dbReference type="Pfam" id="PF15365">
    <property type="entry name" value="PNRC"/>
    <property type="match status" value="1"/>
</dbReference>